<dbReference type="EMBL" id="VCLA01000201">
    <property type="protein sequence ID" value="MQT05327.1"/>
    <property type="molecule type" value="Genomic_DNA"/>
</dbReference>
<accession>A0A646KTF3</accession>
<dbReference type="Proteomes" id="UP000419138">
    <property type="component" value="Unassembled WGS sequence"/>
</dbReference>
<dbReference type="RefSeq" id="WP_323393664.1">
    <property type="nucleotide sequence ID" value="NZ_JBEPDZ010000024.1"/>
</dbReference>
<name>A0A646KTF3_STRJU</name>
<dbReference type="AlphaFoldDB" id="A0A646KTF3"/>
<dbReference type="Pfam" id="PF13738">
    <property type="entry name" value="Pyr_redox_3"/>
    <property type="match status" value="1"/>
</dbReference>
<keyword evidence="3" id="KW-1185">Reference proteome</keyword>
<organism evidence="2 3">
    <name type="scientific">Streptomyces jumonjinensis</name>
    <dbReference type="NCBI Taxonomy" id="1945"/>
    <lineage>
        <taxon>Bacteria</taxon>
        <taxon>Bacillati</taxon>
        <taxon>Actinomycetota</taxon>
        <taxon>Actinomycetes</taxon>
        <taxon>Kitasatosporales</taxon>
        <taxon>Streptomycetaceae</taxon>
        <taxon>Streptomyces</taxon>
    </lineage>
</organism>
<evidence type="ECO:0000313" key="3">
    <source>
        <dbReference type="Proteomes" id="UP000419138"/>
    </source>
</evidence>
<dbReference type="PRINTS" id="PR00411">
    <property type="entry name" value="PNDRDTASEI"/>
</dbReference>
<dbReference type="PANTHER" id="PTHR43539:SF78">
    <property type="entry name" value="FLAVIN-CONTAINING MONOOXYGENASE"/>
    <property type="match status" value="1"/>
</dbReference>
<proteinExistence type="predicted"/>
<dbReference type="InterPro" id="IPR050982">
    <property type="entry name" value="Auxin_biosynth/cation_transpt"/>
</dbReference>
<protein>
    <submittedName>
        <fullName evidence="2">FAD-dependent oxidoreductase</fullName>
    </submittedName>
</protein>
<evidence type="ECO:0000313" key="2">
    <source>
        <dbReference type="EMBL" id="MQT05327.1"/>
    </source>
</evidence>
<dbReference type="GO" id="GO:0004497">
    <property type="term" value="F:monooxygenase activity"/>
    <property type="evidence" value="ECO:0007669"/>
    <property type="project" value="TreeGrafter"/>
</dbReference>
<gene>
    <name evidence="2" type="ORF">FF041_36065</name>
</gene>
<sequence>MERVDVVVIGGGQAGLASARALVRQGLEPVVLEASDRPAGSWPRYYDGLTLFSPARYSALPGLPFPGDPDRYPHRDEVVAYLTAYAARLDADLRTGCRVRAVRRTGDGFEMETEGGERLTARAVVAASGSFGRPHRPDLPYLARLDGALDRAGLPRHRIGRALAHPGLAFTGLEWQRSLTSNSLRGAGRDAARTARRLAALLGRR</sequence>
<reference evidence="2 3" key="1">
    <citation type="submission" date="2019-05" db="EMBL/GenBank/DDBJ databases">
        <title>Comparative genomics and metabolomics analyses of clavulanic acid producing Streptomyces species provides insight into specialized metabolism and evolution of beta-lactam biosynthetic gene clusters.</title>
        <authorList>
            <person name="Moore M.A."/>
            <person name="Cruz-Morales P."/>
            <person name="Barona Gomez F."/>
            <person name="Kapil T."/>
        </authorList>
    </citation>
    <scope>NUCLEOTIDE SEQUENCE [LARGE SCALE GENOMIC DNA]</scope>
    <source>
        <strain evidence="2 3">NRRL 5741</strain>
    </source>
</reference>
<dbReference type="PANTHER" id="PTHR43539">
    <property type="entry name" value="FLAVIN-BINDING MONOOXYGENASE-LIKE PROTEIN (AFU_ORTHOLOGUE AFUA_4G09220)"/>
    <property type="match status" value="1"/>
</dbReference>
<dbReference type="SUPFAM" id="SSF51905">
    <property type="entry name" value="FAD/NAD(P)-binding domain"/>
    <property type="match status" value="1"/>
</dbReference>
<dbReference type="InterPro" id="IPR036188">
    <property type="entry name" value="FAD/NAD-bd_sf"/>
</dbReference>
<dbReference type="Gene3D" id="3.50.50.60">
    <property type="entry name" value="FAD/NAD(P)-binding domain"/>
    <property type="match status" value="1"/>
</dbReference>
<comment type="caution">
    <text evidence="2">The sequence shown here is derived from an EMBL/GenBank/DDBJ whole genome shotgun (WGS) entry which is preliminary data.</text>
</comment>
<dbReference type="GO" id="GO:0050660">
    <property type="term" value="F:flavin adenine dinucleotide binding"/>
    <property type="evidence" value="ECO:0007669"/>
    <property type="project" value="TreeGrafter"/>
</dbReference>
<evidence type="ECO:0000256" key="1">
    <source>
        <dbReference type="ARBA" id="ARBA00023002"/>
    </source>
</evidence>
<keyword evidence="1" id="KW-0560">Oxidoreductase</keyword>